<organism evidence="2 3">
    <name type="scientific">Panicum virgatum</name>
    <name type="common">Blackwell switchgrass</name>
    <dbReference type="NCBI Taxonomy" id="38727"/>
    <lineage>
        <taxon>Eukaryota</taxon>
        <taxon>Viridiplantae</taxon>
        <taxon>Streptophyta</taxon>
        <taxon>Embryophyta</taxon>
        <taxon>Tracheophyta</taxon>
        <taxon>Spermatophyta</taxon>
        <taxon>Magnoliopsida</taxon>
        <taxon>Liliopsida</taxon>
        <taxon>Poales</taxon>
        <taxon>Poaceae</taxon>
        <taxon>PACMAD clade</taxon>
        <taxon>Panicoideae</taxon>
        <taxon>Panicodae</taxon>
        <taxon>Paniceae</taxon>
        <taxon>Panicinae</taxon>
        <taxon>Panicum</taxon>
        <taxon>Panicum sect. Hiantes</taxon>
    </lineage>
</organism>
<feature type="compositionally biased region" description="Pro residues" evidence="1">
    <location>
        <begin position="156"/>
        <end position="166"/>
    </location>
</feature>
<evidence type="ECO:0000313" key="3">
    <source>
        <dbReference type="Proteomes" id="UP000823388"/>
    </source>
</evidence>
<feature type="region of interest" description="Disordered" evidence="1">
    <location>
        <begin position="294"/>
        <end position="362"/>
    </location>
</feature>
<proteinExistence type="predicted"/>
<comment type="caution">
    <text evidence="2">The sequence shown here is derived from an EMBL/GenBank/DDBJ whole genome shotgun (WGS) entry which is preliminary data.</text>
</comment>
<gene>
    <name evidence="2" type="ORF">PVAP13_7KG369355</name>
</gene>
<feature type="compositionally biased region" description="Basic and acidic residues" evidence="1">
    <location>
        <begin position="132"/>
        <end position="147"/>
    </location>
</feature>
<feature type="region of interest" description="Disordered" evidence="1">
    <location>
        <begin position="54"/>
        <end position="75"/>
    </location>
</feature>
<feature type="compositionally biased region" description="Low complexity" evidence="1">
    <location>
        <begin position="121"/>
        <end position="131"/>
    </location>
</feature>
<feature type="region of interest" description="Disordered" evidence="1">
    <location>
        <begin position="211"/>
        <end position="251"/>
    </location>
</feature>
<evidence type="ECO:0000256" key="1">
    <source>
        <dbReference type="SAM" id="MobiDB-lite"/>
    </source>
</evidence>
<dbReference type="AlphaFoldDB" id="A0A8T0QFM0"/>
<feature type="region of interest" description="Disordered" evidence="1">
    <location>
        <begin position="375"/>
        <end position="402"/>
    </location>
</feature>
<feature type="compositionally biased region" description="Basic and acidic residues" evidence="1">
    <location>
        <begin position="295"/>
        <end position="304"/>
    </location>
</feature>
<feature type="region of interest" description="Disordered" evidence="1">
    <location>
        <begin position="121"/>
        <end position="197"/>
    </location>
</feature>
<protein>
    <submittedName>
        <fullName evidence="2">Uncharacterized protein</fullName>
    </submittedName>
</protein>
<dbReference type="EMBL" id="CM029049">
    <property type="protein sequence ID" value="KAG2572553.1"/>
    <property type="molecule type" value="Genomic_DNA"/>
</dbReference>
<keyword evidence="3" id="KW-1185">Reference proteome</keyword>
<accession>A0A8T0QFM0</accession>
<sequence>MAPVALLESWVRLQVGENFKLRLKKRVKSYLQPLTITIVRFSTLNSKTRHLAPSNYRNRANYPPKPNPPRFSATSPVRVAPVATSATISSLFLSQTGGPPPLLYLLVAVAAGAEERAMASASSSSAAAAGAREPREGEGGWRCELLHRSRARARGPPGPSRPPSSPPTEAVEAHRARRQPRPPWDRRWARHGPPSRASAPIMAAAAELRAPCSTSWRSPSRSGCRRSGSGAGLADAMSTRSASTAASTKRAAVVEQQGRGAVGGLAQLPREGAVLGQHRGEPLLDGRRGWRRRRERVDDGRELELSSGAGCRPRHGRRCASPPRHGGALRAPPRGKETAAAAAGRIWPPRPAVSRARTGEPAPPCLALRLAAAGTRAGRLAPPRPAAGTRASSAACAGRRRG</sequence>
<evidence type="ECO:0000313" key="2">
    <source>
        <dbReference type="EMBL" id="KAG2572553.1"/>
    </source>
</evidence>
<reference evidence="2" key="1">
    <citation type="submission" date="2020-05" db="EMBL/GenBank/DDBJ databases">
        <title>WGS assembly of Panicum virgatum.</title>
        <authorList>
            <person name="Lovell J.T."/>
            <person name="Jenkins J."/>
            <person name="Shu S."/>
            <person name="Juenger T.E."/>
            <person name="Schmutz J."/>
        </authorList>
    </citation>
    <scope>NUCLEOTIDE SEQUENCE</scope>
    <source>
        <strain evidence="2">AP13</strain>
    </source>
</reference>
<name>A0A8T0QFM0_PANVG</name>
<feature type="compositionally biased region" description="Low complexity" evidence="1">
    <location>
        <begin position="215"/>
        <end position="251"/>
    </location>
</feature>
<dbReference type="Proteomes" id="UP000823388">
    <property type="component" value="Chromosome 7K"/>
</dbReference>